<dbReference type="EMBL" id="VEPZ02001425">
    <property type="protein sequence ID" value="KAE8673649.1"/>
    <property type="molecule type" value="Genomic_DNA"/>
</dbReference>
<evidence type="ECO:0000256" key="1">
    <source>
        <dbReference type="SAM" id="Phobius"/>
    </source>
</evidence>
<comment type="caution">
    <text evidence="2">The sequence shown here is derived from an EMBL/GenBank/DDBJ whole genome shotgun (WGS) entry which is preliminary data.</text>
</comment>
<gene>
    <name evidence="2" type="ORF">F3Y22_tig00111779pilonHSYRG00272</name>
</gene>
<sequence length="62" mass="6255">MVSFRFGAGGLGGGGAATGGAITVSFCVLAFDGIENSLKNRLILSTPIGRSPDILMFPPVVT</sequence>
<dbReference type="AlphaFoldDB" id="A0A6A2YDA6"/>
<dbReference type="Proteomes" id="UP000436088">
    <property type="component" value="Unassembled WGS sequence"/>
</dbReference>
<keyword evidence="3" id="KW-1185">Reference proteome</keyword>
<feature type="transmembrane region" description="Helical" evidence="1">
    <location>
        <begin position="6"/>
        <end position="31"/>
    </location>
</feature>
<keyword evidence="1" id="KW-0812">Transmembrane</keyword>
<evidence type="ECO:0000313" key="2">
    <source>
        <dbReference type="EMBL" id="KAE8673649.1"/>
    </source>
</evidence>
<accession>A0A6A2YDA6</accession>
<protein>
    <submittedName>
        <fullName evidence="2">Uncharacterized protein</fullName>
    </submittedName>
</protein>
<evidence type="ECO:0000313" key="3">
    <source>
        <dbReference type="Proteomes" id="UP000436088"/>
    </source>
</evidence>
<organism evidence="2 3">
    <name type="scientific">Hibiscus syriacus</name>
    <name type="common">Rose of Sharon</name>
    <dbReference type="NCBI Taxonomy" id="106335"/>
    <lineage>
        <taxon>Eukaryota</taxon>
        <taxon>Viridiplantae</taxon>
        <taxon>Streptophyta</taxon>
        <taxon>Embryophyta</taxon>
        <taxon>Tracheophyta</taxon>
        <taxon>Spermatophyta</taxon>
        <taxon>Magnoliopsida</taxon>
        <taxon>eudicotyledons</taxon>
        <taxon>Gunneridae</taxon>
        <taxon>Pentapetalae</taxon>
        <taxon>rosids</taxon>
        <taxon>malvids</taxon>
        <taxon>Malvales</taxon>
        <taxon>Malvaceae</taxon>
        <taxon>Malvoideae</taxon>
        <taxon>Hibiscus</taxon>
    </lineage>
</organism>
<name>A0A6A2YDA6_HIBSY</name>
<keyword evidence="1" id="KW-1133">Transmembrane helix</keyword>
<reference evidence="2" key="1">
    <citation type="submission" date="2019-09" db="EMBL/GenBank/DDBJ databases">
        <title>Draft genome information of white flower Hibiscus syriacus.</title>
        <authorList>
            <person name="Kim Y.-M."/>
        </authorList>
    </citation>
    <scope>NUCLEOTIDE SEQUENCE [LARGE SCALE GENOMIC DNA]</scope>
    <source>
        <strain evidence="2">YM2019G1</strain>
    </source>
</reference>
<proteinExistence type="predicted"/>
<keyword evidence="1" id="KW-0472">Membrane</keyword>